<dbReference type="InterPro" id="IPR011330">
    <property type="entry name" value="Glyco_hydro/deAcase_b/a-brl"/>
</dbReference>
<dbReference type="Proteomes" id="UP000036923">
    <property type="component" value="Unassembled WGS sequence"/>
</dbReference>
<accession>A0A0L6JW01</accession>
<name>A0A0L6JW01_9FIRM</name>
<dbReference type="Gene3D" id="3.20.20.370">
    <property type="entry name" value="Glycoside hydrolase/deacetylase"/>
    <property type="match status" value="1"/>
</dbReference>
<dbReference type="EMBL" id="LGTC01000001">
    <property type="protein sequence ID" value="KNY30046.1"/>
    <property type="molecule type" value="Genomic_DNA"/>
</dbReference>
<evidence type="ECO:0008006" key="3">
    <source>
        <dbReference type="Google" id="ProtNLM"/>
    </source>
</evidence>
<protein>
    <recommendedName>
        <fullName evidence="3">Polysaccharide deacetylase</fullName>
    </recommendedName>
</protein>
<dbReference type="AlphaFoldDB" id="A0A0L6JW01"/>
<dbReference type="PROSITE" id="PS51257">
    <property type="entry name" value="PROKAR_LIPOPROTEIN"/>
    <property type="match status" value="1"/>
</dbReference>
<evidence type="ECO:0000313" key="2">
    <source>
        <dbReference type="Proteomes" id="UP000036923"/>
    </source>
</evidence>
<dbReference type="PANTHER" id="PTHR34216:SF3">
    <property type="entry name" value="POLY-BETA-1,6-N-ACETYL-D-GLUCOSAMINE N-DEACETYLASE"/>
    <property type="match status" value="1"/>
</dbReference>
<comment type="caution">
    <text evidence="1">The sequence shown here is derived from an EMBL/GenBank/DDBJ whole genome shotgun (WGS) entry which is preliminary data.</text>
</comment>
<dbReference type="STRING" id="398512.Bccel_5323"/>
<gene>
    <name evidence="1" type="ORF">Bccel_5323</name>
</gene>
<keyword evidence="2" id="KW-1185">Reference proteome</keyword>
<dbReference type="SUPFAM" id="SSF88713">
    <property type="entry name" value="Glycoside hydrolase/deacetylase"/>
    <property type="match status" value="1"/>
</dbReference>
<organism evidence="1 2">
    <name type="scientific">Pseudobacteroides cellulosolvens ATCC 35603 = DSM 2933</name>
    <dbReference type="NCBI Taxonomy" id="398512"/>
    <lineage>
        <taxon>Bacteria</taxon>
        <taxon>Bacillati</taxon>
        <taxon>Bacillota</taxon>
        <taxon>Clostridia</taxon>
        <taxon>Eubacteriales</taxon>
        <taxon>Oscillospiraceae</taxon>
        <taxon>Pseudobacteroides</taxon>
    </lineage>
</organism>
<dbReference type="eggNOG" id="COG0726">
    <property type="taxonomic scope" value="Bacteria"/>
</dbReference>
<dbReference type="GO" id="GO:0005975">
    <property type="term" value="P:carbohydrate metabolic process"/>
    <property type="evidence" value="ECO:0007669"/>
    <property type="project" value="InterPro"/>
</dbReference>
<dbReference type="InterPro" id="IPR051398">
    <property type="entry name" value="Polysacch_Deacetylase"/>
</dbReference>
<proteinExistence type="predicted"/>
<dbReference type="OrthoDB" id="3722973at2"/>
<dbReference type="PANTHER" id="PTHR34216">
    <property type="match status" value="1"/>
</dbReference>
<evidence type="ECO:0000313" key="1">
    <source>
        <dbReference type="EMBL" id="KNY30046.1"/>
    </source>
</evidence>
<sequence length="401" mass="46060" precursor="true">MEKFIGGGKKVRSGKKAKFNIILLLFIVLSSACSSSEEQSILAVSNNNILNSANEANNFYESMYVDRKREYKPYENSYKEELVEYKGTVNHIFFHPLIIYPEKAFDGDYLSEGYNDWFVTVKEFKKIIESLYQKGYMLIDINDTFDAAEIAGRKMLREKRLMLPKGKKPLIISIDDMNYYEYMINNGNAHKLVIDDNEIVKTYSKDKNGQSVISNDNDIVPILDDFVSEHPDFSLEGAKGIIALTGYEGILGYRTNNIKSLTYENEKREAVNLVNRLKSTGWTFACHGYGHLDAYKIDISRLMRDTNRWKSEVEPLIGPTSVYIYPFGSTVNYTDPKFKFLMDKGFDVFCGVGPETITEYKKDCIITDRRPIDGISLNYPKRLADLFDCNSVIDNVRPDKY</sequence>
<reference evidence="2" key="1">
    <citation type="submission" date="2015-07" db="EMBL/GenBank/DDBJ databases">
        <title>Near-Complete Genome Sequence of the Cellulolytic Bacterium Bacteroides (Pseudobacteroides) cellulosolvens ATCC 35603.</title>
        <authorList>
            <person name="Dassa B."/>
            <person name="Utturkar S.M."/>
            <person name="Klingeman D.M."/>
            <person name="Hurt R.A."/>
            <person name="Keller M."/>
            <person name="Xu J."/>
            <person name="Reddy Y.H.K."/>
            <person name="Borovok I."/>
            <person name="Grinberg I.R."/>
            <person name="Lamed R."/>
            <person name="Zhivin O."/>
            <person name="Bayer E.A."/>
            <person name="Brown S.D."/>
        </authorList>
    </citation>
    <scope>NUCLEOTIDE SEQUENCE [LARGE SCALE GENOMIC DNA]</scope>
    <source>
        <strain evidence="2">DSM 2933</strain>
    </source>
</reference>
<dbReference type="PATRIC" id="fig|398512.5.peg.5578"/>